<evidence type="ECO:0000256" key="1">
    <source>
        <dbReference type="SAM" id="MobiDB-lite"/>
    </source>
</evidence>
<sequence>MENFPNVSSYCQRLKSIADQLKNVGAPVFDSRLVLQLVGGLAQPYRGVGTLIRQSNPLPPFYKARSMLTLEEAGLAKEETTESAMLATSIDDGSPHPAKSGHSKGKNGVQHSGGGRRNNGGGRKYGGSGGGPDFSIAPRDT</sequence>
<gene>
    <name evidence="2" type="ORF">Lalb_Chr13g0290791</name>
</gene>
<feature type="compositionally biased region" description="Gly residues" evidence="1">
    <location>
        <begin position="111"/>
        <end position="132"/>
    </location>
</feature>
<dbReference type="PANTHER" id="PTHR47481">
    <property type="match status" value="1"/>
</dbReference>
<dbReference type="Pfam" id="PF14223">
    <property type="entry name" value="Retrotran_gag_2"/>
    <property type="match status" value="1"/>
</dbReference>
<keyword evidence="3" id="KW-1185">Reference proteome</keyword>
<dbReference type="AlphaFoldDB" id="A0A6A4PH07"/>
<feature type="region of interest" description="Disordered" evidence="1">
    <location>
        <begin position="75"/>
        <end position="141"/>
    </location>
</feature>
<dbReference type="Proteomes" id="UP000447434">
    <property type="component" value="Chromosome 13"/>
</dbReference>
<dbReference type="PANTHER" id="PTHR47481:SF10">
    <property type="entry name" value="COPIA-LIKE POLYPROTEIN_RETROTRANSPOSON"/>
    <property type="match status" value="1"/>
</dbReference>
<protein>
    <submittedName>
        <fullName evidence="2">Uncharacterized protein</fullName>
    </submittedName>
</protein>
<reference evidence="3" key="1">
    <citation type="journal article" date="2020" name="Nat. Commun.">
        <title>Genome sequence of the cluster root forming white lupin.</title>
        <authorList>
            <person name="Hufnagel B."/>
            <person name="Marques A."/>
            <person name="Soriano A."/>
            <person name="Marques L."/>
            <person name="Divol F."/>
            <person name="Doumas P."/>
            <person name="Sallet E."/>
            <person name="Mancinotti D."/>
            <person name="Carrere S."/>
            <person name="Marande W."/>
            <person name="Arribat S."/>
            <person name="Keller J."/>
            <person name="Huneau C."/>
            <person name="Blein T."/>
            <person name="Aime D."/>
            <person name="Laguerre M."/>
            <person name="Taylor J."/>
            <person name="Schubert V."/>
            <person name="Nelson M."/>
            <person name="Geu-Flores F."/>
            <person name="Crespi M."/>
            <person name="Gallardo-Guerrero K."/>
            <person name="Delaux P.-M."/>
            <person name="Salse J."/>
            <person name="Berges H."/>
            <person name="Guyot R."/>
            <person name="Gouzy J."/>
            <person name="Peret B."/>
        </authorList>
    </citation>
    <scope>NUCLEOTIDE SEQUENCE [LARGE SCALE GENOMIC DNA]</scope>
    <source>
        <strain evidence="3">cv. Amiga</strain>
    </source>
</reference>
<organism evidence="2 3">
    <name type="scientific">Lupinus albus</name>
    <name type="common">White lupine</name>
    <name type="synonym">Lupinus termis</name>
    <dbReference type="NCBI Taxonomy" id="3870"/>
    <lineage>
        <taxon>Eukaryota</taxon>
        <taxon>Viridiplantae</taxon>
        <taxon>Streptophyta</taxon>
        <taxon>Embryophyta</taxon>
        <taxon>Tracheophyta</taxon>
        <taxon>Spermatophyta</taxon>
        <taxon>Magnoliopsida</taxon>
        <taxon>eudicotyledons</taxon>
        <taxon>Gunneridae</taxon>
        <taxon>Pentapetalae</taxon>
        <taxon>rosids</taxon>
        <taxon>fabids</taxon>
        <taxon>Fabales</taxon>
        <taxon>Fabaceae</taxon>
        <taxon>Papilionoideae</taxon>
        <taxon>50 kb inversion clade</taxon>
        <taxon>genistoids sensu lato</taxon>
        <taxon>core genistoids</taxon>
        <taxon>Genisteae</taxon>
        <taxon>Lupinus</taxon>
    </lineage>
</organism>
<evidence type="ECO:0000313" key="2">
    <source>
        <dbReference type="EMBL" id="KAE9600799.1"/>
    </source>
</evidence>
<comment type="caution">
    <text evidence="2">The sequence shown here is derived from an EMBL/GenBank/DDBJ whole genome shotgun (WGS) entry which is preliminary data.</text>
</comment>
<name>A0A6A4PH07_LUPAL</name>
<accession>A0A6A4PH07</accession>
<proteinExistence type="predicted"/>
<dbReference type="OrthoDB" id="1729427at2759"/>
<dbReference type="EMBL" id="WOCE01000013">
    <property type="protein sequence ID" value="KAE9600799.1"/>
    <property type="molecule type" value="Genomic_DNA"/>
</dbReference>
<evidence type="ECO:0000313" key="3">
    <source>
        <dbReference type="Proteomes" id="UP000447434"/>
    </source>
</evidence>